<dbReference type="EMBL" id="BAAABM010000016">
    <property type="protein sequence ID" value="GAA0331631.1"/>
    <property type="molecule type" value="Genomic_DNA"/>
</dbReference>
<organism evidence="2 3">
    <name type="scientific">Actinoallomurus spadix</name>
    <dbReference type="NCBI Taxonomy" id="79912"/>
    <lineage>
        <taxon>Bacteria</taxon>
        <taxon>Bacillati</taxon>
        <taxon>Actinomycetota</taxon>
        <taxon>Actinomycetes</taxon>
        <taxon>Streptosporangiales</taxon>
        <taxon>Thermomonosporaceae</taxon>
        <taxon>Actinoallomurus</taxon>
    </lineage>
</organism>
<evidence type="ECO:0000313" key="3">
    <source>
        <dbReference type="Proteomes" id="UP001501822"/>
    </source>
</evidence>
<accession>A0ABP3G207</accession>
<feature type="compositionally biased region" description="Basic residues" evidence="1">
    <location>
        <begin position="79"/>
        <end position="106"/>
    </location>
</feature>
<dbReference type="Proteomes" id="UP001501822">
    <property type="component" value="Unassembled WGS sequence"/>
</dbReference>
<name>A0ABP3G207_9ACTN</name>
<feature type="region of interest" description="Disordered" evidence="1">
    <location>
        <begin position="73"/>
        <end position="113"/>
    </location>
</feature>
<reference evidence="3" key="1">
    <citation type="journal article" date="2019" name="Int. J. Syst. Evol. Microbiol.">
        <title>The Global Catalogue of Microorganisms (GCM) 10K type strain sequencing project: providing services to taxonomists for standard genome sequencing and annotation.</title>
        <authorList>
            <consortium name="The Broad Institute Genomics Platform"/>
            <consortium name="The Broad Institute Genome Sequencing Center for Infectious Disease"/>
            <person name="Wu L."/>
            <person name="Ma J."/>
        </authorList>
    </citation>
    <scope>NUCLEOTIDE SEQUENCE [LARGE SCALE GENOMIC DNA]</scope>
    <source>
        <strain evidence="3">JCM 3146</strain>
    </source>
</reference>
<keyword evidence="3" id="KW-1185">Reference proteome</keyword>
<proteinExistence type="predicted"/>
<feature type="region of interest" description="Disordered" evidence="1">
    <location>
        <begin position="20"/>
        <end position="42"/>
    </location>
</feature>
<sequence length="113" mass="12816">MPPLWALRWERCDESLASANLAPRAAREPGSPASFPPYGRGSVNQPPGFVSPLAFPAFRAYVDNTQRLLPLEQAMSRSRNQRTRRAAAKMRRKHREGARRSHKVNSHHQFNQG</sequence>
<comment type="caution">
    <text evidence="2">The sequence shown here is derived from an EMBL/GenBank/DDBJ whole genome shotgun (WGS) entry which is preliminary data.</text>
</comment>
<evidence type="ECO:0000256" key="1">
    <source>
        <dbReference type="SAM" id="MobiDB-lite"/>
    </source>
</evidence>
<evidence type="ECO:0000313" key="2">
    <source>
        <dbReference type="EMBL" id="GAA0331631.1"/>
    </source>
</evidence>
<gene>
    <name evidence="2" type="ORF">GCM10010151_21860</name>
</gene>
<protein>
    <submittedName>
        <fullName evidence="2">Uncharacterized protein</fullName>
    </submittedName>
</protein>